<name>A0A366IHP6_9MICO</name>
<dbReference type="Proteomes" id="UP000253509">
    <property type="component" value="Unassembled WGS sequence"/>
</dbReference>
<proteinExistence type="predicted"/>
<reference evidence="2 3" key="1">
    <citation type="submission" date="2018-06" db="EMBL/GenBank/DDBJ databases">
        <title>Freshwater and sediment microbial communities from various areas in North America, analyzing microbe dynamics in response to fracking.</title>
        <authorList>
            <person name="Lamendella R."/>
        </authorList>
    </citation>
    <scope>NUCLEOTIDE SEQUENCE [LARGE SCALE GENOMIC DNA]</scope>
    <source>
        <strain evidence="2 3">3b_TX</strain>
    </source>
</reference>
<evidence type="ECO:0000256" key="1">
    <source>
        <dbReference type="SAM" id="MobiDB-lite"/>
    </source>
</evidence>
<dbReference type="EMBL" id="QNSB01000006">
    <property type="protein sequence ID" value="RBP71373.1"/>
    <property type="molecule type" value="Genomic_DNA"/>
</dbReference>
<dbReference type="AlphaFoldDB" id="A0A366IHP6"/>
<comment type="caution">
    <text evidence="2">The sequence shown here is derived from an EMBL/GenBank/DDBJ whole genome shotgun (WGS) entry which is preliminary data.</text>
</comment>
<evidence type="ECO:0000313" key="2">
    <source>
        <dbReference type="EMBL" id="RBP71373.1"/>
    </source>
</evidence>
<dbReference type="RefSeq" id="WP_113904451.1">
    <property type="nucleotide sequence ID" value="NZ_QNSB01000006.1"/>
</dbReference>
<organism evidence="2 3">
    <name type="scientific">Brevibacterium celere</name>
    <dbReference type="NCBI Taxonomy" id="225845"/>
    <lineage>
        <taxon>Bacteria</taxon>
        <taxon>Bacillati</taxon>
        <taxon>Actinomycetota</taxon>
        <taxon>Actinomycetes</taxon>
        <taxon>Micrococcales</taxon>
        <taxon>Brevibacteriaceae</taxon>
        <taxon>Brevibacterium</taxon>
    </lineage>
</organism>
<evidence type="ECO:0008006" key="4">
    <source>
        <dbReference type="Google" id="ProtNLM"/>
    </source>
</evidence>
<keyword evidence="3" id="KW-1185">Reference proteome</keyword>
<accession>A0A366IHP6</accession>
<gene>
    <name evidence="2" type="ORF">DFO65_106216</name>
</gene>
<protein>
    <recommendedName>
        <fullName evidence="4">YdhG-like domain-containing protein</fullName>
    </recommendedName>
</protein>
<sequence length="90" mass="10166">MNEEVRQWLADTADPRTEIVAELCEITELVDARARGEIKWSAPSYRITDHFATTGFDPRGSSVRLVLHRGVQPHPDMPRPDIDDPDGLLD</sequence>
<feature type="region of interest" description="Disordered" evidence="1">
    <location>
        <begin position="70"/>
        <end position="90"/>
    </location>
</feature>
<evidence type="ECO:0000313" key="3">
    <source>
        <dbReference type="Proteomes" id="UP000253509"/>
    </source>
</evidence>